<evidence type="ECO:0000256" key="1">
    <source>
        <dbReference type="ARBA" id="ARBA00023125"/>
    </source>
</evidence>
<proteinExistence type="predicted"/>
<dbReference type="InterPro" id="IPR050624">
    <property type="entry name" value="HTH-type_Tx_Regulator"/>
</dbReference>
<name>A0ABX1VP14_9FIRM</name>
<feature type="domain" description="HTH tetR-type" evidence="3">
    <location>
        <begin position="10"/>
        <end position="70"/>
    </location>
</feature>
<dbReference type="InterPro" id="IPR039532">
    <property type="entry name" value="TetR_C_Firmicutes"/>
</dbReference>
<dbReference type="RefSeq" id="WP_170820917.1">
    <property type="nucleotide sequence ID" value="NZ_JAAOXG010000016.1"/>
</dbReference>
<sequence>MNRMNYRIALQSKRMLMNGLIKLMETYDFSMITVTQICQESGLSRRTFYRLYNTREEIIDEYMSTLADEFIHMLAVASPRHYTEVAAVYFEFWKQHEIFLNLLKKNKMLERIYHISGEIAPAVFQKVKPDIELNDMTRSYCLSYSLGGLNGMLIKWVDDGMKLSSEQIKTILDGALHIALI</sequence>
<dbReference type="Proteomes" id="UP000539052">
    <property type="component" value="Unassembled WGS sequence"/>
</dbReference>
<evidence type="ECO:0000313" key="5">
    <source>
        <dbReference type="Proteomes" id="UP000539052"/>
    </source>
</evidence>
<comment type="caution">
    <text evidence="4">The sequence shown here is derived from an EMBL/GenBank/DDBJ whole genome shotgun (WGS) entry which is preliminary data.</text>
</comment>
<dbReference type="InterPro" id="IPR009057">
    <property type="entry name" value="Homeodomain-like_sf"/>
</dbReference>
<dbReference type="PANTHER" id="PTHR43479:SF11">
    <property type="entry name" value="ACREF_ENVCD OPERON REPRESSOR-RELATED"/>
    <property type="match status" value="1"/>
</dbReference>
<evidence type="ECO:0000259" key="3">
    <source>
        <dbReference type="PROSITE" id="PS50977"/>
    </source>
</evidence>
<feature type="DNA-binding region" description="H-T-H motif" evidence="2">
    <location>
        <begin position="33"/>
        <end position="52"/>
    </location>
</feature>
<keyword evidence="1 2" id="KW-0238">DNA-binding</keyword>
<dbReference type="PANTHER" id="PTHR43479">
    <property type="entry name" value="ACREF/ENVCD OPERON REPRESSOR-RELATED"/>
    <property type="match status" value="1"/>
</dbReference>
<organism evidence="4 5">
    <name type="scientific">Lacrimispora defluvii</name>
    <dbReference type="NCBI Taxonomy" id="2719233"/>
    <lineage>
        <taxon>Bacteria</taxon>
        <taxon>Bacillati</taxon>
        <taxon>Bacillota</taxon>
        <taxon>Clostridia</taxon>
        <taxon>Lachnospirales</taxon>
        <taxon>Lachnospiraceae</taxon>
        <taxon>Lacrimispora</taxon>
    </lineage>
</organism>
<protein>
    <submittedName>
        <fullName evidence="4">TetR/AcrR family transcriptional regulator</fullName>
    </submittedName>
</protein>
<dbReference type="PROSITE" id="PS50977">
    <property type="entry name" value="HTH_TETR_2"/>
    <property type="match status" value="1"/>
</dbReference>
<dbReference type="SUPFAM" id="SSF46689">
    <property type="entry name" value="Homeodomain-like"/>
    <property type="match status" value="1"/>
</dbReference>
<dbReference type="Gene3D" id="1.10.357.10">
    <property type="entry name" value="Tetracycline Repressor, domain 2"/>
    <property type="match status" value="1"/>
</dbReference>
<dbReference type="Pfam" id="PF14278">
    <property type="entry name" value="TetR_C_8"/>
    <property type="match status" value="1"/>
</dbReference>
<reference evidence="4 5" key="1">
    <citation type="submission" date="2020-03" db="EMBL/GenBank/DDBJ databases">
        <title>Genome Sequence of industrial isolate, B5A.</title>
        <authorList>
            <person name="Sharma S."/>
            <person name="Patil P.B."/>
            <person name="Korpole S."/>
        </authorList>
    </citation>
    <scope>NUCLEOTIDE SEQUENCE [LARGE SCALE GENOMIC DNA]</scope>
    <source>
        <strain evidence="4 5">PI-S10-B5A</strain>
    </source>
</reference>
<keyword evidence="5" id="KW-1185">Reference proteome</keyword>
<evidence type="ECO:0000313" key="4">
    <source>
        <dbReference type="EMBL" id="NNJ29685.1"/>
    </source>
</evidence>
<evidence type="ECO:0000256" key="2">
    <source>
        <dbReference type="PROSITE-ProRule" id="PRU00335"/>
    </source>
</evidence>
<dbReference type="EMBL" id="JAAOXG010000016">
    <property type="protein sequence ID" value="NNJ29685.1"/>
    <property type="molecule type" value="Genomic_DNA"/>
</dbReference>
<accession>A0ABX1VP14</accession>
<dbReference type="InterPro" id="IPR001647">
    <property type="entry name" value="HTH_TetR"/>
</dbReference>
<gene>
    <name evidence="4" type="ORF">G9470_07715</name>
</gene>